<name>A0A1W2EJJ9_9HYPH</name>
<feature type="domain" description="HTH cro/C1-type" evidence="1">
    <location>
        <begin position="137"/>
        <end position="192"/>
    </location>
</feature>
<dbReference type="Gene3D" id="1.10.260.40">
    <property type="entry name" value="lambda repressor-like DNA-binding domains"/>
    <property type="match status" value="2"/>
</dbReference>
<accession>A0A1W2EJJ9</accession>
<dbReference type="Proteomes" id="UP000192656">
    <property type="component" value="Unassembled WGS sequence"/>
</dbReference>
<gene>
    <name evidence="2" type="ORF">SAMN06297251_1274</name>
</gene>
<dbReference type="SUPFAM" id="SSF47413">
    <property type="entry name" value="lambda repressor-like DNA-binding domains"/>
    <property type="match status" value="2"/>
</dbReference>
<reference evidence="2 3" key="1">
    <citation type="submission" date="2017-04" db="EMBL/GenBank/DDBJ databases">
        <authorList>
            <person name="Afonso C.L."/>
            <person name="Miller P.J."/>
            <person name="Scott M.A."/>
            <person name="Spackman E."/>
            <person name="Goraichik I."/>
            <person name="Dimitrov K.M."/>
            <person name="Suarez D.L."/>
            <person name="Swayne D.E."/>
        </authorList>
    </citation>
    <scope>NUCLEOTIDE SEQUENCE [LARGE SCALE GENOMIC DNA]</scope>
    <source>
        <strain evidence="2 3">CGMCC 1.10972</strain>
    </source>
</reference>
<sequence>MYTNPQRAVTDESKELRKQAGAWMRSVRERQGLTQHDVGTFAGYRYYTQYSAIEQGVGRVAPDRYAVISAALGVDPSFFARKLMCFYDPLTFDVLFTEADIDDDGTHLREPMGAVRDLPAYTSDGLKTLRKEAGQFIQSVREEAGLTQVDMADRMGYKFYTRVSQIERGVGRVPPEDFVTFTKALGVDPKPFVRRLLQAYDPIVYHLAFEQPVSRESVAG</sequence>
<evidence type="ECO:0000313" key="2">
    <source>
        <dbReference type="EMBL" id="SMD09901.1"/>
    </source>
</evidence>
<evidence type="ECO:0000313" key="3">
    <source>
        <dbReference type="Proteomes" id="UP000192656"/>
    </source>
</evidence>
<protein>
    <submittedName>
        <fullName evidence="2">Helix-turn-helix domain-containing protein</fullName>
    </submittedName>
</protein>
<proteinExistence type="predicted"/>
<dbReference type="CDD" id="cd00093">
    <property type="entry name" value="HTH_XRE"/>
    <property type="match status" value="2"/>
</dbReference>
<dbReference type="EMBL" id="FWXR01000027">
    <property type="protein sequence ID" value="SMD09901.1"/>
    <property type="molecule type" value="Genomic_DNA"/>
</dbReference>
<dbReference type="SMART" id="SM00530">
    <property type="entry name" value="HTH_XRE"/>
    <property type="match status" value="2"/>
</dbReference>
<dbReference type="InterPro" id="IPR001387">
    <property type="entry name" value="Cro/C1-type_HTH"/>
</dbReference>
<evidence type="ECO:0000259" key="1">
    <source>
        <dbReference type="PROSITE" id="PS50943"/>
    </source>
</evidence>
<feature type="domain" description="HTH cro/C1-type" evidence="1">
    <location>
        <begin position="24"/>
        <end position="79"/>
    </location>
</feature>
<dbReference type="InterPro" id="IPR010982">
    <property type="entry name" value="Lambda_DNA-bd_dom_sf"/>
</dbReference>
<organism evidence="2 3">
    <name type="scientific">Fulvimarina manganoxydans</name>
    <dbReference type="NCBI Taxonomy" id="937218"/>
    <lineage>
        <taxon>Bacteria</taxon>
        <taxon>Pseudomonadati</taxon>
        <taxon>Pseudomonadota</taxon>
        <taxon>Alphaproteobacteria</taxon>
        <taxon>Hyphomicrobiales</taxon>
        <taxon>Aurantimonadaceae</taxon>
        <taxon>Fulvimarina</taxon>
    </lineage>
</organism>
<dbReference type="STRING" id="937218.SAMN06297251_1274"/>
<dbReference type="Pfam" id="PF13560">
    <property type="entry name" value="HTH_31"/>
    <property type="match status" value="1"/>
</dbReference>
<dbReference type="GO" id="GO:0003677">
    <property type="term" value="F:DNA binding"/>
    <property type="evidence" value="ECO:0007669"/>
    <property type="project" value="InterPro"/>
</dbReference>
<dbReference type="PROSITE" id="PS50943">
    <property type="entry name" value="HTH_CROC1"/>
    <property type="match status" value="2"/>
</dbReference>
<dbReference type="AlphaFoldDB" id="A0A1W2EJJ9"/>
<keyword evidence="3" id="KW-1185">Reference proteome</keyword>